<dbReference type="STRING" id="1890683.A0A427YFA8"/>
<dbReference type="Gene3D" id="3.20.20.100">
    <property type="entry name" value="NADP-dependent oxidoreductase domain"/>
    <property type="match status" value="1"/>
</dbReference>
<proteinExistence type="inferred from homology"/>
<feature type="region of interest" description="Disordered" evidence="4">
    <location>
        <begin position="33"/>
        <end position="75"/>
    </location>
</feature>
<dbReference type="InterPro" id="IPR018170">
    <property type="entry name" value="Aldo/ket_reductase_CS"/>
</dbReference>
<protein>
    <recommendedName>
        <fullName evidence="5">NADP-dependent oxidoreductase domain-containing protein</fullName>
    </recommendedName>
</protein>
<sequence length="355" mass="38888">MIAVYGIFFAEVAAYRLGTKRLERLGVAYSTHNGDEADSHAHSHQHDPPLGNHGEEPESPREKSRDLERSDASTINSLPSQAEAAAQLIAVAVLEFGVVLRRPNWNGNEEEAGQGIKESGLSRKDLWITTKWSGVNGSTPREACEASLQKLGVSSADLLLIHHPRLTNGHIPGAWKKMEELHWEGKAKSIGVSNFSVDDLKVLLASATVKPVVNQILLHPYVYETTKPLLDYMKENHIVPEGYSSLIPLTSRPGGPVDKPMNDIAKRLKIKPEQVLLAWSKAKGAVIVTISSRKDRLEGFLDVGDIELTDDDVKAIDNAGKKGQQSIARREMTVKVLKWATVAGLAGYIGVKTFM</sequence>
<accession>A0A427YFA8</accession>
<evidence type="ECO:0000313" key="6">
    <source>
        <dbReference type="EMBL" id="RSH89750.1"/>
    </source>
</evidence>
<dbReference type="PROSITE" id="PS00062">
    <property type="entry name" value="ALDOKETO_REDUCTASE_2"/>
    <property type="match status" value="1"/>
</dbReference>
<dbReference type="InterPro" id="IPR023210">
    <property type="entry name" value="NADP_OxRdtase_dom"/>
</dbReference>
<dbReference type="InterPro" id="IPR020471">
    <property type="entry name" value="AKR"/>
</dbReference>
<comment type="caution">
    <text evidence="6">The sequence shown here is derived from an EMBL/GenBank/DDBJ whole genome shotgun (WGS) entry which is preliminary data.</text>
</comment>
<dbReference type="PRINTS" id="PR00069">
    <property type="entry name" value="ALDKETRDTASE"/>
</dbReference>
<feature type="domain" description="NADP-dependent oxidoreductase" evidence="5">
    <location>
        <begin position="107"/>
        <end position="319"/>
    </location>
</feature>
<feature type="compositionally biased region" description="Basic and acidic residues" evidence="4">
    <location>
        <begin position="33"/>
        <end position="71"/>
    </location>
</feature>
<evidence type="ECO:0000313" key="7">
    <source>
        <dbReference type="Proteomes" id="UP000279259"/>
    </source>
</evidence>
<dbReference type="PANTHER" id="PTHR43827:SF3">
    <property type="entry name" value="NADP-DEPENDENT OXIDOREDUCTASE DOMAIN-CONTAINING PROTEIN"/>
    <property type="match status" value="1"/>
</dbReference>
<dbReference type="AlphaFoldDB" id="A0A427YFA8"/>
<keyword evidence="3" id="KW-0560">Oxidoreductase</keyword>
<organism evidence="6 7">
    <name type="scientific">Saitozyma podzolica</name>
    <dbReference type="NCBI Taxonomy" id="1890683"/>
    <lineage>
        <taxon>Eukaryota</taxon>
        <taxon>Fungi</taxon>
        <taxon>Dikarya</taxon>
        <taxon>Basidiomycota</taxon>
        <taxon>Agaricomycotina</taxon>
        <taxon>Tremellomycetes</taxon>
        <taxon>Tremellales</taxon>
        <taxon>Trimorphomycetaceae</taxon>
        <taxon>Saitozyma</taxon>
    </lineage>
</organism>
<dbReference type="PANTHER" id="PTHR43827">
    <property type="entry name" value="2,5-DIKETO-D-GLUCONIC ACID REDUCTASE"/>
    <property type="match status" value="1"/>
</dbReference>
<evidence type="ECO:0000259" key="5">
    <source>
        <dbReference type="Pfam" id="PF00248"/>
    </source>
</evidence>
<evidence type="ECO:0000256" key="2">
    <source>
        <dbReference type="ARBA" id="ARBA00022857"/>
    </source>
</evidence>
<dbReference type="Proteomes" id="UP000279259">
    <property type="component" value="Unassembled WGS sequence"/>
</dbReference>
<dbReference type="SUPFAM" id="SSF51430">
    <property type="entry name" value="NAD(P)-linked oxidoreductase"/>
    <property type="match status" value="1"/>
</dbReference>
<dbReference type="OrthoDB" id="416253at2759"/>
<keyword evidence="2" id="KW-0521">NADP</keyword>
<comment type="similarity">
    <text evidence="1">Belongs to the aldo/keto reductase family.</text>
</comment>
<gene>
    <name evidence="6" type="ORF">EHS25_001736</name>
</gene>
<dbReference type="Pfam" id="PF00248">
    <property type="entry name" value="Aldo_ket_red"/>
    <property type="match status" value="1"/>
</dbReference>
<evidence type="ECO:0000256" key="1">
    <source>
        <dbReference type="ARBA" id="ARBA00007905"/>
    </source>
</evidence>
<evidence type="ECO:0000256" key="4">
    <source>
        <dbReference type="SAM" id="MobiDB-lite"/>
    </source>
</evidence>
<name>A0A427YFA8_9TREE</name>
<keyword evidence="7" id="KW-1185">Reference proteome</keyword>
<dbReference type="GO" id="GO:0016616">
    <property type="term" value="F:oxidoreductase activity, acting on the CH-OH group of donors, NAD or NADP as acceptor"/>
    <property type="evidence" value="ECO:0007669"/>
    <property type="project" value="UniProtKB-ARBA"/>
</dbReference>
<dbReference type="InterPro" id="IPR036812">
    <property type="entry name" value="NAD(P)_OxRdtase_dom_sf"/>
</dbReference>
<evidence type="ECO:0000256" key="3">
    <source>
        <dbReference type="ARBA" id="ARBA00023002"/>
    </source>
</evidence>
<reference evidence="6 7" key="1">
    <citation type="submission" date="2018-11" db="EMBL/GenBank/DDBJ databases">
        <title>Genome sequence of Saitozyma podzolica DSM 27192.</title>
        <authorList>
            <person name="Aliyu H."/>
            <person name="Gorte O."/>
            <person name="Ochsenreither K."/>
        </authorList>
    </citation>
    <scope>NUCLEOTIDE SEQUENCE [LARGE SCALE GENOMIC DNA]</scope>
    <source>
        <strain evidence="6 7">DSM 27192</strain>
    </source>
</reference>
<dbReference type="EMBL" id="RSCD01000012">
    <property type="protein sequence ID" value="RSH89750.1"/>
    <property type="molecule type" value="Genomic_DNA"/>
</dbReference>